<dbReference type="Gene3D" id="3.40.50.720">
    <property type="entry name" value="NAD(P)-binding Rossmann-like Domain"/>
    <property type="match status" value="1"/>
</dbReference>
<dbReference type="InterPro" id="IPR036291">
    <property type="entry name" value="NAD(P)-bd_dom_sf"/>
</dbReference>
<evidence type="ECO:0000256" key="1">
    <source>
        <dbReference type="SAM" id="MobiDB-lite"/>
    </source>
</evidence>
<comment type="caution">
    <text evidence="3">The sequence shown here is derived from an EMBL/GenBank/DDBJ whole genome shotgun (WGS) entry which is preliminary data.</text>
</comment>
<keyword evidence="4" id="KW-1185">Reference proteome</keyword>
<dbReference type="AlphaFoldDB" id="A0A8J3W779"/>
<proteinExistence type="predicted"/>
<dbReference type="EMBL" id="BOOH01000033">
    <property type="protein sequence ID" value="GIH77566.1"/>
    <property type="molecule type" value="Genomic_DNA"/>
</dbReference>
<evidence type="ECO:0000313" key="3">
    <source>
        <dbReference type="EMBL" id="GIH77566.1"/>
    </source>
</evidence>
<feature type="region of interest" description="Disordered" evidence="1">
    <location>
        <begin position="82"/>
        <end position="117"/>
    </location>
</feature>
<sequence>MHHVRLAGVEEVMPLIDGADTVVHLAGVPDEAPLSGLLDGNVMGARHVLEAARRTGVGRVVPASSNRLTGCYPAARRVSAEMPPRPGITLRAGLAGRSPSAVRRGGAGASAGSRGLGVRDAVRGGRLAAGPT</sequence>
<feature type="compositionally biased region" description="Low complexity" evidence="1">
    <location>
        <begin position="95"/>
        <end position="117"/>
    </location>
</feature>
<dbReference type="SUPFAM" id="SSF51735">
    <property type="entry name" value="NAD(P)-binding Rossmann-fold domains"/>
    <property type="match status" value="1"/>
</dbReference>
<evidence type="ECO:0000313" key="4">
    <source>
        <dbReference type="Proteomes" id="UP000616724"/>
    </source>
</evidence>
<reference evidence="3 4" key="1">
    <citation type="submission" date="2021-01" db="EMBL/GenBank/DDBJ databases">
        <title>Whole genome shotgun sequence of Planobispora longispora NBRC 13918.</title>
        <authorList>
            <person name="Komaki H."/>
            <person name="Tamura T."/>
        </authorList>
    </citation>
    <scope>NUCLEOTIDE SEQUENCE [LARGE SCALE GENOMIC DNA]</scope>
    <source>
        <strain evidence="3 4">NBRC 13918</strain>
    </source>
</reference>
<accession>A0A8J3W779</accession>
<evidence type="ECO:0000259" key="2">
    <source>
        <dbReference type="Pfam" id="PF01370"/>
    </source>
</evidence>
<name>A0A8J3W779_9ACTN</name>
<dbReference type="RefSeq" id="WP_203892133.1">
    <property type="nucleotide sequence ID" value="NZ_BOOH01000033.1"/>
</dbReference>
<dbReference type="Pfam" id="PF01370">
    <property type="entry name" value="Epimerase"/>
    <property type="match status" value="1"/>
</dbReference>
<protein>
    <recommendedName>
        <fullName evidence="2">NAD-dependent epimerase/dehydratase domain-containing protein</fullName>
    </recommendedName>
</protein>
<gene>
    <name evidence="3" type="ORF">Plo01_39950</name>
</gene>
<feature type="domain" description="NAD-dependent epimerase/dehydratase" evidence="2">
    <location>
        <begin position="4"/>
        <end position="71"/>
    </location>
</feature>
<organism evidence="3 4">
    <name type="scientific">Planobispora longispora</name>
    <dbReference type="NCBI Taxonomy" id="28887"/>
    <lineage>
        <taxon>Bacteria</taxon>
        <taxon>Bacillati</taxon>
        <taxon>Actinomycetota</taxon>
        <taxon>Actinomycetes</taxon>
        <taxon>Streptosporangiales</taxon>
        <taxon>Streptosporangiaceae</taxon>
        <taxon>Planobispora</taxon>
    </lineage>
</organism>
<dbReference type="Proteomes" id="UP000616724">
    <property type="component" value="Unassembled WGS sequence"/>
</dbReference>
<dbReference type="InterPro" id="IPR001509">
    <property type="entry name" value="Epimerase_deHydtase"/>
</dbReference>